<dbReference type="AlphaFoldDB" id="A0A6J6DXM8"/>
<accession>A0A6J6DXM8</accession>
<sequence length="134" mass="14421">MTVFLDSSALITLHVESATRSVVQDALNADTTWVACAITLAESVAAISRLTDEPVLQRYLEDKIRHTWDYLHVVPMDQVLLDDAAALCTRQPVGLSTALHLCAAARLPAPVQFVTFDAAQIPVALSMGFTVVSG</sequence>
<name>A0A6J6DXM8_9ZZZZ</name>
<dbReference type="SUPFAM" id="SSF88723">
    <property type="entry name" value="PIN domain-like"/>
    <property type="match status" value="1"/>
</dbReference>
<dbReference type="InterPro" id="IPR002716">
    <property type="entry name" value="PIN_dom"/>
</dbReference>
<gene>
    <name evidence="2" type="ORF">UFOPK1572_01246</name>
    <name evidence="3" type="ORF">UFOPK1704_00708</name>
</gene>
<dbReference type="EMBL" id="CAEZTC010000184">
    <property type="protein sequence ID" value="CAB4568787.1"/>
    <property type="molecule type" value="Genomic_DNA"/>
</dbReference>
<dbReference type="CDD" id="cd09874">
    <property type="entry name" value="PIN_MT3492-like"/>
    <property type="match status" value="1"/>
</dbReference>
<evidence type="ECO:0000259" key="1">
    <source>
        <dbReference type="Pfam" id="PF01850"/>
    </source>
</evidence>
<proteinExistence type="predicted"/>
<dbReference type="Gene3D" id="3.40.50.1010">
    <property type="entry name" value="5'-nuclease"/>
    <property type="match status" value="1"/>
</dbReference>
<evidence type="ECO:0000313" key="2">
    <source>
        <dbReference type="EMBL" id="CAB4568787.1"/>
    </source>
</evidence>
<feature type="domain" description="PIN" evidence="1">
    <location>
        <begin position="3"/>
        <end position="119"/>
    </location>
</feature>
<dbReference type="InterPro" id="IPR029060">
    <property type="entry name" value="PIN-like_dom_sf"/>
</dbReference>
<reference evidence="2" key="1">
    <citation type="submission" date="2020-05" db="EMBL/GenBank/DDBJ databases">
        <authorList>
            <person name="Chiriac C."/>
            <person name="Salcher M."/>
            <person name="Ghai R."/>
            <person name="Kavagutti S V."/>
        </authorList>
    </citation>
    <scope>NUCLEOTIDE SEQUENCE</scope>
</reference>
<dbReference type="EMBL" id="CAEZTQ010000132">
    <property type="protein sequence ID" value="CAB4575986.1"/>
    <property type="molecule type" value="Genomic_DNA"/>
</dbReference>
<protein>
    <submittedName>
        <fullName evidence="2">Unannotated protein</fullName>
    </submittedName>
</protein>
<evidence type="ECO:0000313" key="3">
    <source>
        <dbReference type="EMBL" id="CAB4575986.1"/>
    </source>
</evidence>
<organism evidence="2">
    <name type="scientific">freshwater metagenome</name>
    <dbReference type="NCBI Taxonomy" id="449393"/>
    <lineage>
        <taxon>unclassified sequences</taxon>
        <taxon>metagenomes</taxon>
        <taxon>ecological metagenomes</taxon>
    </lineage>
</organism>
<dbReference type="Pfam" id="PF01850">
    <property type="entry name" value="PIN"/>
    <property type="match status" value="1"/>
</dbReference>